<protein>
    <submittedName>
        <fullName evidence="1">Uncharacterized protein 033</fullName>
    </submittedName>
</protein>
<dbReference type="GeneID" id="26643564"/>
<name>F8SJR5_BPPA3</name>
<gene>
    <name evidence="1" type="primary">033</name>
</gene>
<evidence type="ECO:0000313" key="1">
    <source>
        <dbReference type="EMBL" id="AEH03460.1"/>
    </source>
</evidence>
<organism evidence="1 2">
    <name type="scientific">Pseudomonas phage PhiPA3</name>
    <name type="common">Pseudomonas aeruginosa phage PhiPA3</name>
    <dbReference type="NCBI Taxonomy" id="998086"/>
    <lineage>
        <taxon>Viruses</taxon>
        <taxon>Duplodnaviria</taxon>
        <taxon>Heunggongvirae</taxon>
        <taxon>Uroviricota</taxon>
        <taxon>Caudoviricetes</taxon>
        <taxon>Chimalliviridae</taxon>
        <taxon>Miltoncavirus</taxon>
        <taxon>Miltoncavirus PhiPA3</taxon>
    </lineage>
</organism>
<dbReference type="KEGG" id="vg:26643564"/>
<organismHost>
    <name type="scientific">Pseudomonas aeruginosa</name>
    <dbReference type="NCBI Taxonomy" id="287"/>
</organismHost>
<dbReference type="Proteomes" id="UP000008388">
    <property type="component" value="Segment"/>
</dbReference>
<reference evidence="1 2" key="1">
    <citation type="journal article" date="2011" name="Microbiology">
        <title>The Pseudomonas aeruginosa generalized transducing phage phiPA3 is a new member of the phiKZ-like group of 'jumbo' phages, and infects model laboratory strains and clinical isolates from cystic fibrosis patients.</title>
        <authorList>
            <person name="Monson R."/>
            <person name="Foulds I."/>
            <person name="Foweraker J."/>
            <person name="Welch M."/>
            <person name="Salmond G.P."/>
        </authorList>
    </citation>
    <scope>NUCLEOTIDE SEQUENCE [LARGE SCALE GENOMIC DNA]</scope>
</reference>
<sequence length="65" mass="7590">MITIPVSRLVGFRKPEGQRLGQAVHNLLQLCKVTNPEDKEWCDRLWNADGEVAQRMIDERLDREN</sequence>
<accession>F8SJR5</accession>
<evidence type="ECO:0000313" key="2">
    <source>
        <dbReference type="Proteomes" id="UP000008388"/>
    </source>
</evidence>
<dbReference type="EMBL" id="HQ630627">
    <property type="protein sequence ID" value="AEH03460.1"/>
    <property type="molecule type" value="Genomic_DNA"/>
</dbReference>
<keyword evidence="2" id="KW-1185">Reference proteome</keyword>
<dbReference type="RefSeq" id="YP_009217116.1">
    <property type="nucleotide sequence ID" value="NC_028999.1"/>
</dbReference>
<dbReference type="OrthoDB" id="40386at10239"/>
<proteinExistence type="predicted"/>